<evidence type="ECO:0000313" key="7">
    <source>
        <dbReference type="Proteomes" id="UP000095283"/>
    </source>
</evidence>
<evidence type="ECO:0000259" key="6">
    <source>
        <dbReference type="PROSITE" id="PS50600"/>
    </source>
</evidence>
<feature type="compositionally biased region" description="Polar residues" evidence="5">
    <location>
        <begin position="182"/>
        <end position="194"/>
    </location>
</feature>
<keyword evidence="3" id="KW-0378">Hydrolase</keyword>
<dbReference type="GO" id="GO:0006508">
    <property type="term" value="P:proteolysis"/>
    <property type="evidence" value="ECO:0007669"/>
    <property type="project" value="UniProtKB-KW"/>
</dbReference>
<keyword evidence="7" id="KW-1185">Reference proteome</keyword>
<evidence type="ECO:0000256" key="1">
    <source>
        <dbReference type="ARBA" id="ARBA00005234"/>
    </source>
</evidence>
<evidence type="ECO:0000256" key="5">
    <source>
        <dbReference type="SAM" id="MobiDB-lite"/>
    </source>
</evidence>
<dbReference type="Proteomes" id="UP000095283">
    <property type="component" value="Unplaced"/>
</dbReference>
<keyword evidence="4" id="KW-0788">Thiol protease</keyword>
<comment type="similarity">
    <text evidence="1">Belongs to the peptidase C48 family.</text>
</comment>
<evidence type="ECO:0000256" key="2">
    <source>
        <dbReference type="ARBA" id="ARBA00022670"/>
    </source>
</evidence>
<feature type="region of interest" description="Disordered" evidence="5">
    <location>
        <begin position="165"/>
        <end position="194"/>
    </location>
</feature>
<sequence>MDFVRRWRDNGSNTEKEFDHSEVFTEDEEVRHELDIVQSDEVKRAFPSSSQVVDLTLEAEDENQDNDLLYVTTVHGGLQHQNVSKAHYAEDCDKTVKKFDTNDDDSVLVDDDSSNEVQVLAEFCHSPRSDLRTSRKSVEYIRDQVAAVSSYSPVRISPVRSDSICSSTTIEDNDHNHDRISASPSPEDSVSRQATPRGFYHGRCTNTGLERKLIVSLYCLFFLGLIYSNEGSTAMTPSPNDSDGVEGLTIVECNDRSSSPSVVQTMSRSHTPMSLISTSSGSDRLNELMTRLKNVELKGPTAQRHYNSDCGFAQVMEMEANRQEEASRFNGARWCVVVISCETDYKDTGFGIKLTRRDLLTLCDLDWLNDEVINFYLQLVCERSVRTEGMPKVSNVHYFHMVVVYAFNTFFYSNINSKGYASVKRWTRKVDIFSYEILLVPIHLNVHWCMAIGTNAEQLMIGQGLVLLQPLELFCVIDLGEKKIDYYDSLLGRNQRCLDDLKNYLMEESKDKKKQPFDFTNWKYNLRSDIPRQLNGSDCGVFSCKFAEFASRRKEVTFNQEHMPYYRQRMVYELVNKKLL</sequence>
<keyword evidence="2" id="KW-0645">Protease</keyword>
<dbReference type="Pfam" id="PF02902">
    <property type="entry name" value="Peptidase_C48"/>
    <property type="match status" value="1"/>
</dbReference>
<dbReference type="WBParaSite" id="Hba_19821">
    <property type="protein sequence ID" value="Hba_19821"/>
    <property type="gene ID" value="Hba_19821"/>
</dbReference>
<dbReference type="GO" id="GO:0016929">
    <property type="term" value="F:deSUMOylase activity"/>
    <property type="evidence" value="ECO:0007669"/>
    <property type="project" value="TreeGrafter"/>
</dbReference>
<protein>
    <submittedName>
        <fullName evidence="8">ULP_PROTEASE domain-containing protein</fullName>
    </submittedName>
</protein>
<dbReference type="SUPFAM" id="SSF54001">
    <property type="entry name" value="Cysteine proteinases"/>
    <property type="match status" value="1"/>
</dbReference>
<dbReference type="AlphaFoldDB" id="A0A1I7XQ06"/>
<organism evidence="7 8">
    <name type="scientific">Heterorhabditis bacteriophora</name>
    <name type="common">Entomopathogenic nematode worm</name>
    <dbReference type="NCBI Taxonomy" id="37862"/>
    <lineage>
        <taxon>Eukaryota</taxon>
        <taxon>Metazoa</taxon>
        <taxon>Ecdysozoa</taxon>
        <taxon>Nematoda</taxon>
        <taxon>Chromadorea</taxon>
        <taxon>Rhabditida</taxon>
        <taxon>Rhabditina</taxon>
        <taxon>Rhabditomorpha</taxon>
        <taxon>Strongyloidea</taxon>
        <taxon>Heterorhabditidae</taxon>
        <taxon>Heterorhabditis</taxon>
    </lineage>
</organism>
<reference evidence="8" key="1">
    <citation type="submission" date="2016-11" db="UniProtKB">
        <authorList>
            <consortium name="WormBaseParasite"/>
        </authorList>
    </citation>
    <scope>IDENTIFICATION</scope>
</reference>
<feature type="domain" description="Ubiquitin-like protease family profile" evidence="6">
    <location>
        <begin position="352"/>
        <end position="550"/>
    </location>
</feature>
<dbReference type="PANTHER" id="PTHR12606:SF141">
    <property type="entry name" value="GH15225P-RELATED"/>
    <property type="match status" value="1"/>
</dbReference>
<dbReference type="GO" id="GO:0005634">
    <property type="term" value="C:nucleus"/>
    <property type="evidence" value="ECO:0007669"/>
    <property type="project" value="TreeGrafter"/>
</dbReference>
<dbReference type="InterPro" id="IPR003653">
    <property type="entry name" value="Peptidase_C48_C"/>
</dbReference>
<dbReference type="Gene3D" id="3.40.395.10">
    <property type="entry name" value="Adenoviral Proteinase, Chain A"/>
    <property type="match status" value="1"/>
</dbReference>
<dbReference type="GO" id="GO:0016926">
    <property type="term" value="P:protein desumoylation"/>
    <property type="evidence" value="ECO:0007669"/>
    <property type="project" value="TreeGrafter"/>
</dbReference>
<dbReference type="PROSITE" id="PS50600">
    <property type="entry name" value="ULP_PROTEASE"/>
    <property type="match status" value="1"/>
</dbReference>
<evidence type="ECO:0000256" key="4">
    <source>
        <dbReference type="ARBA" id="ARBA00022807"/>
    </source>
</evidence>
<evidence type="ECO:0000313" key="8">
    <source>
        <dbReference type="WBParaSite" id="Hba_19821"/>
    </source>
</evidence>
<accession>A0A1I7XQ06</accession>
<evidence type="ECO:0000256" key="3">
    <source>
        <dbReference type="ARBA" id="ARBA00022801"/>
    </source>
</evidence>
<proteinExistence type="inferred from homology"/>
<dbReference type="PANTHER" id="PTHR12606">
    <property type="entry name" value="SENTRIN/SUMO-SPECIFIC PROTEASE"/>
    <property type="match status" value="1"/>
</dbReference>
<name>A0A1I7XQ06_HETBA</name>
<dbReference type="InterPro" id="IPR038765">
    <property type="entry name" value="Papain-like_cys_pep_sf"/>
</dbReference>